<evidence type="ECO:0000256" key="2">
    <source>
        <dbReference type="ARBA" id="ARBA00022448"/>
    </source>
</evidence>
<keyword evidence="5 8" id="KW-1133">Transmembrane helix</keyword>
<dbReference type="GO" id="GO:0005384">
    <property type="term" value="F:manganese ion transmembrane transporter activity"/>
    <property type="evidence" value="ECO:0007669"/>
    <property type="project" value="TreeGrafter"/>
</dbReference>
<comment type="caution">
    <text evidence="9">The sequence shown here is derived from an EMBL/GenBank/DDBJ whole genome shotgun (WGS) entry which is preliminary data.</text>
</comment>
<feature type="transmembrane region" description="Helical" evidence="8">
    <location>
        <begin position="130"/>
        <end position="150"/>
    </location>
</feature>
<dbReference type="AlphaFoldDB" id="A0A329YDT6"/>
<dbReference type="Proteomes" id="UP000251205">
    <property type="component" value="Unassembled WGS sequence"/>
</dbReference>
<feature type="transmembrane region" description="Helical" evidence="8">
    <location>
        <begin position="100"/>
        <end position="118"/>
    </location>
</feature>
<dbReference type="GO" id="GO:0034755">
    <property type="term" value="P:iron ion transmembrane transport"/>
    <property type="evidence" value="ECO:0007669"/>
    <property type="project" value="TreeGrafter"/>
</dbReference>
<dbReference type="GO" id="GO:0005886">
    <property type="term" value="C:plasma membrane"/>
    <property type="evidence" value="ECO:0007669"/>
    <property type="project" value="TreeGrafter"/>
</dbReference>
<dbReference type="NCBIfam" id="NF037982">
    <property type="entry name" value="Nramp_1"/>
    <property type="match status" value="1"/>
</dbReference>
<feature type="transmembrane region" description="Helical" evidence="8">
    <location>
        <begin position="162"/>
        <end position="182"/>
    </location>
</feature>
<organism evidence="9 10">
    <name type="scientific">Rhizobium tropici</name>
    <dbReference type="NCBI Taxonomy" id="398"/>
    <lineage>
        <taxon>Bacteria</taxon>
        <taxon>Pseudomonadati</taxon>
        <taxon>Pseudomonadota</taxon>
        <taxon>Alphaproteobacteria</taxon>
        <taxon>Hyphomicrobiales</taxon>
        <taxon>Rhizobiaceae</taxon>
        <taxon>Rhizobium/Agrobacterium group</taxon>
        <taxon>Rhizobium</taxon>
    </lineage>
</organism>
<feature type="transmembrane region" description="Helical" evidence="8">
    <location>
        <begin position="258"/>
        <end position="280"/>
    </location>
</feature>
<evidence type="ECO:0000256" key="4">
    <source>
        <dbReference type="ARBA" id="ARBA00022847"/>
    </source>
</evidence>
<dbReference type="InterPro" id="IPR001046">
    <property type="entry name" value="NRAMP_fam"/>
</dbReference>
<comment type="subcellular location">
    <subcellularLocation>
        <location evidence="1">Membrane</location>
        <topology evidence="1">Multi-pass membrane protein</topology>
    </subcellularLocation>
</comment>
<dbReference type="PANTHER" id="PTHR11706">
    <property type="entry name" value="SOLUTE CARRIER PROTEIN FAMILY 11 MEMBER"/>
    <property type="match status" value="1"/>
</dbReference>
<feature type="region of interest" description="Disordered" evidence="7">
    <location>
        <begin position="1"/>
        <end position="25"/>
    </location>
</feature>
<dbReference type="GO" id="GO:0015086">
    <property type="term" value="F:cadmium ion transmembrane transporter activity"/>
    <property type="evidence" value="ECO:0007669"/>
    <property type="project" value="TreeGrafter"/>
</dbReference>
<keyword evidence="4" id="KW-0769">Symport</keyword>
<dbReference type="PANTHER" id="PTHR11706:SF33">
    <property type="entry name" value="NATURAL RESISTANCE-ASSOCIATED MACROPHAGE PROTEIN 2"/>
    <property type="match status" value="1"/>
</dbReference>
<feature type="transmembrane region" description="Helical" evidence="8">
    <location>
        <begin position="377"/>
        <end position="400"/>
    </location>
</feature>
<evidence type="ECO:0000256" key="3">
    <source>
        <dbReference type="ARBA" id="ARBA00022692"/>
    </source>
</evidence>
<feature type="transmembrane region" description="Helical" evidence="8">
    <location>
        <begin position="412"/>
        <end position="434"/>
    </location>
</feature>
<feature type="transmembrane region" description="Helical" evidence="8">
    <location>
        <begin position="350"/>
        <end position="371"/>
    </location>
</feature>
<name>A0A329YDT6_RHITR</name>
<reference evidence="9 10" key="1">
    <citation type="submission" date="2018-06" db="EMBL/GenBank/DDBJ databases">
        <title>Whole Genome Sequence of an efficient microsymbiont, Rhizobium tropici.</title>
        <authorList>
            <person name="Srinivasan R."/>
            <person name="Singh H.V."/>
            <person name="Srivastava R."/>
            <person name="Kumari B."/>
            <person name="Radhakrishna A."/>
        </authorList>
    </citation>
    <scope>NUCLEOTIDE SEQUENCE [LARGE SCALE GENOMIC DNA]</scope>
    <source>
        <strain evidence="9 10">IGFRI Rhizo-19</strain>
    </source>
</reference>
<evidence type="ECO:0000256" key="8">
    <source>
        <dbReference type="SAM" id="Phobius"/>
    </source>
</evidence>
<feature type="transmembrane region" description="Helical" evidence="8">
    <location>
        <begin position="202"/>
        <end position="220"/>
    </location>
</feature>
<evidence type="ECO:0000313" key="9">
    <source>
        <dbReference type="EMBL" id="RAX41078.1"/>
    </source>
</evidence>
<evidence type="ECO:0000313" key="10">
    <source>
        <dbReference type="Proteomes" id="UP000251205"/>
    </source>
</evidence>
<dbReference type="EMBL" id="QMKK01000034">
    <property type="protein sequence ID" value="RAX41078.1"/>
    <property type="molecule type" value="Genomic_DNA"/>
</dbReference>
<keyword evidence="3 8" id="KW-0812">Transmembrane</keyword>
<feature type="transmembrane region" description="Helical" evidence="8">
    <location>
        <begin position="60"/>
        <end position="79"/>
    </location>
</feature>
<dbReference type="GO" id="GO:0015293">
    <property type="term" value="F:symporter activity"/>
    <property type="evidence" value="ECO:0007669"/>
    <property type="project" value="UniProtKB-KW"/>
</dbReference>
<keyword evidence="6 8" id="KW-0472">Membrane</keyword>
<evidence type="ECO:0000256" key="7">
    <source>
        <dbReference type="SAM" id="MobiDB-lite"/>
    </source>
</evidence>
<sequence>MSTPFEGPLSAPAPEHPARRPTSGSVLKKLGPGLITGAADDDPSGIATYSQAGAQFGFNMLWTMLLSYPLMSAIQLVSARIGRVTGAGLAVNMGAIWPKPLVLLFVCLLFIANCINIGANLTAMGASVELATGVPSLPITIFFAVLSLALQMFIPYERYANILKWLTLVLFAYIAVLFVVKIDWIAALKGFVWPSLSLDGNSFTVIVAIFGTTISPYLFFWQSSQEVEEIDRKDEAKPLEEAPRQAPKELNRIQLDTLAGMAVSTIVAIAIIMCAAATLHASGKTDINSAADVAEALKPIAGNFAFALFSLGIVGTGMLSIPVLAGSAAYAFAETQDWKAGLDHKPWEAVGFYAVIAAATLFGLSLEFVPLDPVKALFWSAVINGFVAVPIMVAMMMIVSSKKLMAEFTAPIAMKIFGWGATAIMALAAASMLVV</sequence>
<keyword evidence="2" id="KW-0813">Transport</keyword>
<protein>
    <submittedName>
        <fullName evidence="9">Divalent metal cation transporter</fullName>
    </submittedName>
</protein>
<evidence type="ECO:0000256" key="5">
    <source>
        <dbReference type="ARBA" id="ARBA00022989"/>
    </source>
</evidence>
<evidence type="ECO:0000256" key="6">
    <source>
        <dbReference type="ARBA" id="ARBA00023136"/>
    </source>
</evidence>
<gene>
    <name evidence="9" type="ORF">DQ393_13245</name>
</gene>
<dbReference type="OrthoDB" id="9787548at2"/>
<proteinExistence type="predicted"/>
<feature type="transmembrane region" description="Helical" evidence="8">
    <location>
        <begin position="300"/>
        <end position="330"/>
    </location>
</feature>
<accession>A0A329YDT6</accession>
<evidence type="ECO:0000256" key="1">
    <source>
        <dbReference type="ARBA" id="ARBA00004141"/>
    </source>
</evidence>
<dbReference type="Pfam" id="PF01566">
    <property type="entry name" value="Nramp"/>
    <property type="match status" value="1"/>
</dbReference>